<feature type="transmembrane region" description="Helical" evidence="1">
    <location>
        <begin position="134"/>
        <end position="156"/>
    </location>
</feature>
<keyword evidence="1" id="KW-1133">Transmembrane helix</keyword>
<sequence length="555" mass="59324">MQRVEIAEDWMELRPEYAEAVHVRPRPKPLARLELAGLGVLGIMFLGLAGRLMSTPLSRDENLFLTVARLGGTQDIYRDLGYNHLPILPWLLGGLYDLVGTEHFLLVARLLVLAGWATALGAIGLICRRTEAGFLAFFTAACLLMGNVLLLGGAGMLATNNLLPLAPALLAFYALLHGIGSTRPSPLACFAAGVLVSCAIGLKANYIFLAPLFALATLFAPAPRGFALRLLAGTLPLAAGGLLAGLPVLMYVVFDTQSFFAHTLRYFTELQPAYWAASSEPKVDTLAAKLLLAESIWLANATLLTLVGIVALALIPTMRTNMRESLRLVRGWSVVLALGLAATGFVVAFVPSPSFPQYFVPPIPFLILAVVLLRARTATPDLPGAQAVLGAMALLALVGCASRIGPGLVQLARPQQWETISLHRDMRALAREAGFSGGERVATLTPALALAGNFAVPPEFAAGQFVYRVAPYIPAGDRRYYTTTSAAGLAAFLDAAPPPAILISGEEKLEEPFKAYALSHGYTGYRRRHKGRTIELYRRPDATPVLPRAGGPSTL</sequence>
<feature type="transmembrane region" description="Helical" evidence="1">
    <location>
        <begin position="387"/>
        <end position="405"/>
    </location>
</feature>
<feature type="transmembrane region" description="Helical" evidence="1">
    <location>
        <begin position="234"/>
        <end position="254"/>
    </location>
</feature>
<evidence type="ECO:0000256" key="1">
    <source>
        <dbReference type="SAM" id="Phobius"/>
    </source>
</evidence>
<proteinExistence type="predicted"/>
<keyword evidence="1" id="KW-0812">Transmembrane</keyword>
<gene>
    <name evidence="2" type="ORF">MTR65_08470</name>
</gene>
<dbReference type="EMBL" id="JALHAT010000010">
    <property type="protein sequence ID" value="MCJ1960711.1"/>
    <property type="molecule type" value="Genomic_DNA"/>
</dbReference>
<feature type="transmembrane region" description="Helical" evidence="1">
    <location>
        <begin position="355"/>
        <end position="375"/>
    </location>
</feature>
<feature type="transmembrane region" description="Helical" evidence="1">
    <location>
        <begin position="328"/>
        <end position="349"/>
    </location>
</feature>
<dbReference type="Proteomes" id="UP001162802">
    <property type="component" value="Unassembled WGS sequence"/>
</dbReference>
<name>A0ABT0ABY6_9SPHN</name>
<keyword evidence="3" id="KW-1185">Reference proteome</keyword>
<feature type="transmembrane region" description="Helical" evidence="1">
    <location>
        <begin position="296"/>
        <end position="316"/>
    </location>
</feature>
<feature type="transmembrane region" description="Helical" evidence="1">
    <location>
        <begin position="33"/>
        <end position="53"/>
    </location>
</feature>
<feature type="transmembrane region" description="Helical" evidence="1">
    <location>
        <begin position="104"/>
        <end position="127"/>
    </location>
</feature>
<feature type="transmembrane region" description="Helical" evidence="1">
    <location>
        <begin position="186"/>
        <end position="202"/>
    </location>
</feature>
<reference evidence="2" key="1">
    <citation type="submission" date="2022-03" db="EMBL/GenBank/DDBJ databases">
        <title>Identification of a novel bacterium isolated from mangrove sediments.</title>
        <authorList>
            <person name="Pan X."/>
        </authorList>
    </citation>
    <scope>NUCLEOTIDE SEQUENCE</scope>
    <source>
        <strain evidence="2">B2637</strain>
    </source>
</reference>
<evidence type="ECO:0000313" key="2">
    <source>
        <dbReference type="EMBL" id="MCJ1960711.1"/>
    </source>
</evidence>
<comment type="caution">
    <text evidence="2">The sequence shown here is derived from an EMBL/GenBank/DDBJ whole genome shotgun (WGS) entry which is preliminary data.</text>
</comment>
<organism evidence="2 3">
    <name type="scientific">Novosphingobium mangrovi</name>
    <name type="common">ex Hu et al. 2023</name>
    <dbReference type="NCBI Taxonomy" id="2930094"/>
    <lineage>
        <taxon>Bacteria</taxon>
        <taxon>Pseudomonadati</taxon>
        <taxon>Pseudomonadota</taxon>
        <taxon>Alphaproteobacteria</taxon>
        <taxon>Sphingomonadales</taxon>
        <taxon>Sphingomonadaceae</taxon>
        <taxon>Novosphingobium</taxon>
    </lineage>
</organism>
<evidence type="ECO:0000313" key="3">
    <source>
        <dbReference type="Proteomes" id="UP001162802"/>
    </source>
</evidence>
<dbReference type="RefSeq" id="WP_243799120.1">
    <property type="nucleotide sequence ID" value="NZ_JALHAT010000010.1"/>
</dbReference>
<keyword evidence="1" id="KW-0472">Membrane</keyword>
<protein>
    <recommendedName>
        <fullName evidence="4">Glycosyltransferase RgtA/B/C/D-like domain-containing protein</fullName>
    </recommendedName>
</protein>
<evidence type="ECO:0008006" key="4">
    <source>
        <dbReference type="Google" id="ProtNLM"/>
    </source>
</evidence>
<accession>A0ABT0ABY6</accession>